<protein>
    <recommendedName>
        <fullName evidence="3">Helix-turn-helix domain-containing protein</fullName>
    </recommendedName>
</protein>
<comment type="caution">
    <text evidence="1">The sequence shown here is derived from an EMBL/GenBank/DDBJ whole genome shotgun (WGS) entry which is preliminary data.</text>
</comment>
<dbReference type="OrthoDB" id="3226741at2"/>
<keyword evidence="2" id="KW-1185">Reference proteome</keyword>
<dbReference type="EMBL" id="NGJS01000002">
    <property type="protein sequence ID" value="RSU00116.1"/>
    <property type="molecule type" value="Genomic_DNA"/>
</dbReference>
<gene>
    <name evidence="1" type="ORF">CBF37_02110</name>
</gene>
<name>A0A430A142_9ENTE</name>
<dbReference type="InterPro" id="IPR036388">
    <property type="entry name" value="WH-like_DNA-bd_sf"/>
</dbReference>
<dbReference type="Proteomes" id="UP000287857">
    <property type="component" value="Unassembled WGS sequence"/>
</dbReference>
<dbReference type="RefSeq" id="WP_125983068.1">
    <property type="nucleotide sequence ID" value="NZ_NGJS01000002.1"/>
</dbReference>
<evidence type="ECO:0008006" key="3">
    <source>
        <dbReference type="Google" id="ProtNLM"/>
    </source>
</evidence>
<proteinExistence type="predicted"/>
<reference evidence="1 2" key="1">
    <citation type="submission" date="2017-05" db="EMBL/GenBank/DDBJ databases">
        <title>Vagococcus spp. assemblies.</title>
        <authorList>
            <person name="Gulvik C.A."/>
        </authorList>
    </citation>
    <scope>NUCLEOTIDE SEQUENCE [LARGE SCALE GENOMIC DNA]</scope>
    <source>
        <strain evidence="1 2">SS1995</strain>
    </source>
</reference>
<accession>A0A430A142</accession>
<dbReference type="Pfam" id="PF13730">
    <property type="entry name" value="HTH_36"/>
    <property type="match status" value="1"/>
</dbReference>
<evidence type="ECO:0000313" key="2">
    <source>
        <dbReference type="Proteomes" id="UP000287857"/>
    </source>
</evidence>
<organism evidence="1 2">
    <name type="scientific">Vagococcus vulneris</name>
    <dbReference type="NCBI Taxonomy" id="1977869"/>
    <lineage>
        <taxon>Bacteria</taxon>
        <taxon>Bacillati</taxon>
        <taxon>Bacillota</taxon>
        <taxon>Bacilli</taxon>
        <taxon>Lactobacillales</taxon>
        <taxon>Enterococcaceae</taxon>
        <taxon>Vagococcus</taxon>
    </lineage>
</organism>
<dbReference type="Gene3D" id="1.10.10.10">
    <property type="entry name" value="Winged helix-like DNA-binding domain superfamily/Winged helix DNA-binding domain"/>
    <property type="match status" value="1"/>
</dbReference>
<dbReference type="AlphaFoldDB" id="A0A430A142"/>
<evidence type="ECO:0000313" key="1">
    <source>
        <dbReference type="EMBL" id="RSU00116.1"/>
    </source>
</evidence>
<sequence>MTNKEQEFSMLNREEMSPVVIKTELRAEYFEDTDEIENNIYLCLSTDQLRSGLIRNLGNDEVKNKGASAAINFAVLLVIAAHMNYKGKAFPSQRRICAMTGLSRTTVIKSINDLQDIKIGGKPILRVTKEKNTRNFDKNNYFFDEVDMPIDIETVFE</sequence>